<dbReference type="RefSeq" id="WP_256506252.1">
    <property type="nucleotide sequence ID" value="NZ_CP101740.1"/>
</dbReference>
<evidence type="ECO:0000256" key="2">
    <source>
        <dbReference type="SAM" id="MobiDB-lite"/>
    </source>
</evidence>
<dbReference type="InterPro" id="IPR000305">
    <property type="entry name" value="GIY-YIG_endonuc"/>
</dbReference>
<accession>A0ABY5L9H9</accession>
<feature type="compositionally biased region" description="Polar residues" evidence="2">
    <location>
        <begin position="91"/>
        <end position="104"/>
    </location>
</feature>
<comment type="similarity">
    <text evidence="1">Belongs to the UPF0213 family.</text>
</comment>
<dbReference type="InterPro" id="IPR050190">
    <property type="entry name" value="UPF0213_domain"/>
</dbReference>
<dbReference type="Proteomes" id="UP001058533">
    <property type="component" value="Chromosome"/>
</dbReference>
<dbReference type="SMART" id="SM00465">
    <property type="entry name" value="GIYc"/>
    <property type="match status" value="1"/>
</dbReference>
<sequence length="110" mass="12623">MTFWTYILRCNDGSFYTGHTDHLERRIGQHHTGQIAGHTKHRRPVTLVWSEGFPSRLEALEAERRIKGWGKPKKLALISGDWTLLQLLSRNWQDPGRPSTSSARTDMGDP</sequence>
<feature type="region of interest" description="Disordered" evidence="2">
    <location>
        <begin position="91"/>
        <end position="110"/>
    </location>
</feature>
<feature type="domain" description="GIY-YIG" evidence="3">
    <location>
        <begin position="1"/>
        <end position="76"/>
    </location>
</feature>
<protein>
    <submittedName>
        <fullName evidence="4">GIY-YIG nuclease family protein</fullName>
    </submittedName>
</protein>
<evidence type="ECO:0000313" key="4">
    <source>
        <dbReference type="EMBL" id="UUL82425.1"/>
    </source>
</evidence>
<gene>
    <name evidence="4" type="ORF">NMP03_14835</name>
</gene>
<dbReference type="Gene3D" id="3.40.1440.10">
    <property type="entry name" value="GIY-YIG endonuclease"/>
    <property type="match status" value="1"/>
</dbReference>
<dbReference type="SUPFAM" id="SSF82771">
    <property type="entry name" value="GIY-YIG endonuclease"/>
    <property type="match status" value="1"/>
</dbReference>
<evidence type="ECO:0000256" key="1">
    <source>
        <dbReference type="ARBA" id="ARBA00007435"/>
    </source>
</evidence>
<dbReference type="InterPro" id="IPR035901">
    <property type="entry name" value="GIY-YIG_endonuc_sf"/>
</dbReference>
<dbReference type="PROSITE" id="PS50164">
    <property type="entry name" value="GIY_YIG"/>
    <property type="match status" value="1"/>
</dbReference>
<organism evidence="4 5">
    <name type="scientific">Sphingomonas qomolangmaensis</name>
    <dbReference type="NCBI Taxonomy" id="2918765"/>
    <lineage>
        <taxon>Bacteria</taxon>
        <taxon>Pseudomonadati</taxon>
        <taxon>Pseudomonadota</taxon>
        <taxon>Alphaproteobacteria</taxon>
        <taxon>Sphingomonadales</taxon>
        <taxon>Sphingomonadaceae</taxon>
        <taxon>Sphingomonas</taxon>
    </lineage>
</organism>
<proteinExistence type="inferred from homology"/>
<reference evidence="4" key="1">
    <citation type="submission" date="2022-07" db="EMBL/GenBank/DDBJ databases">
        <title>Sphingomonas sp. nov., a novel bacterium isolated from the north slope of the Mount Everest.</title>
        <authorList>
            <person name="Cui X."/>
            <person name="Liu Y."/>
        </authorList>
    </citation>
    <scope>NUCLEOTIDE SEQUENCE</scope>
    <source>
        <strain evidence="4">S5-59</strain>
    </source>
</reference>
<dbReference type="PANTHER" id="PTHR34477:SF1">
    <property type="entry name" value="UPF0213 PROTEIN YHBQ"/>
    <property type="match status" value="1"/>
</dbReference>
<evidence type="ECO:0000259" key="3">
    <source>
        <dbReference type="PROSITE" id="PS50164"/>
    </source>
</evidence>
<dbReference type="PANTHER" id="PTHR34477">
    <property type="entry name" value="UPF0213 PROTEIN YHBQ"/>
    <property type="match status" value="1"/>
</dbReference>
<dbReference type="EMBL" id="CP101740">
    <property type="protein sequence ID" value="UUL82425.1"/>
    <property type="molecule type" value="Genomic_DNA"/>
</dbReference>
<dbReference type="Pfam" id="PF01541">
    <property type="entry name" value="GIY-YIG"/>
    <property type="match status" value="1"/>
</dbReference>
<name>A0ABY5L9H9_9SPHN</name>
<dbReference type="CDD" id="cd10456">
    <property type="entry name" value="GIY-YIG_UPF0213"/>
    <property type="match status" value="1"/>
</dbReference>
<evidence type="ECO:0000313" key="5">
    <source>
        <dbReference type="Proteomes" id="UP001058533"/>
    </source>
</evidence>
<keyword evidence="5" id="KW-1185">Reference proteome</keyword>